<dbReference type="AlphaFoldDB" id="A0A1Y1WM86"/>
<organism evidence="1 2">
    <name type="scientific">Linderina pennispora</name>
    <dbReference type="NCBI Taxonomy" id="61395"/>
    <lineage>
        <taxon>Eukaryota</taxon>
        <taxon>Fungi</taxon>
        <taxon>Fungi incertae sedis</taxon>
        <taxon>Zoopagomycota</taxon>
        <taxon>Kickxellomycotina</taxon>
        <taxon>Kickxellomycetes</taxon>
        <taxon>Kickxellales</taxon>
        <taxon>Kickxellaceae</taxon>
        <taxon>Linderina</taxon>
    </lineage>
</organism>
<dbReference type="RefSeq" id="XP_040747609.1">
    <property type="nucleotide sequence ID" value="XM_040883608.1"/>
</dbReference>
<evidence type="ECO:0000313" key="1">
    <source>
        <dbReference type="EMBL" id="ORX74398.1"/>
    </source>
</evidence>
<dbReference type="STRING" id="61395.A0A1Y1WM86"/>
<sequence>MPGRSVLLRLCGLSPPNCEIWWAPRSSTASRSGCSSSPGRLRILEPTREDYGQVAIYRGTIEGQRARMRFDNEWAFEAQRPVA</sequence>
<reference evidence="1 2" key="1">
    <citation type="submission" date="2016-07" db="EMBL/GenBank/DDBJ databases">
        <title>Pervasive Adenine N6-methylation of Active Genes in Fungi.</title>
        <authorList>
            <consortium name="DOE Joint Genome Institute"/>
            <person name="Mondo S.J."/>
            <person name="Dannebaum R.O."/>
            <person name="Kuo R.C."/>
            <person name="Labutti K."/>
            <person name="Haridas S."/>
            <person name="Kuo A."/>
            <person name="Salamov A."/>
            <person name="Ahrendt S.R."/>
            <person name="Lipzen A."/>
            <person name="Sullivan W."/>
            <person name="Andreopoulos W.B."/>
            <person name="Clum A."/>
            <person name="Lindquist E."/>
            <person name="Daum C."/>
            <person name="Ramamoorthy G.K."/>
            <person name="Gryganskyi A."/>
            <person name="Culley D."/>
            <person name="Magnuson J.K."/>
            <person name="James T.Y."/>
            <person name="O'Malley M.A."/>
            <person name="Stajich J.E."/>
            <person name="Spatafora J.W."/>
            <person name="Visel A."/>
            <person name="Grigoriev I.V."/>
        </authorList>
    </citation>
    <scope>NUCLEOTIDE SEQUENCE [LARGE SCALE GENOMIC DNA]</scope>
    <source>
        <strain evidence="1 2">ATCC 12442</strain>
    </source>
</reference>
<gene>
    <name evidence="1" type="ORF">DL89DRAFT_15509</name>
</gene>
<dbReference type="Gene3D" id="3.40.5.100">
    <property type="match status" value="1"/>
</dbReference>
<accession>A0A1Y1WM86</accession>
<protein>
    <submittedName>
        <fullName evidence="1">Uncharacterized protein</fullName>
    </submittedName>
</protein>
<comment type="caution">
    <text evidence="1">The sequence shown here is derived from an EMBL/GenBank/DDBJ whole genome shotgun (WGS) entry which is preliminary data.</text>
</comment>
<dbReference type="Proteomes" id="UP000193922">
    <property type="component" value="Unassembled WGS sequence"/>
</dbReference>
<dbReference type="OrthoDB" id="8300214at2759"/>
<dbReference type="EMBL" id="MCFD01000001">
    <property type="protein sequence ID" value="ORX74398.1"/>
    <property type="molecule type" value="Genomic_DNA"/>
</dbReference>
<proteinExistence type="predicted"/>
<keyword evidence="2" id="KW-1185">Reference proteome</keyword>
<dbReference type="GeneID" id="63800256"/>
<name>A0A1Y1WM86_9FUNG</name>
<evidence type="ECO:0000313" key="2">
    <source>
        <dbReference type="Proteomes" id="UP000193922"/>
    </source>
</evidence>